<name>A0A9D4XBS8_PEA</name>
<keyword evidence="2" id="KW-1185">Reference proteome</keyword>
<gene>
    <name evidence="1" type="ORF">KIW84_042764</name>
</gene>
<proteinExistence type="predicted"/>
<protein>
    <submittedName>
        <fullName evidence="1">Uncharacterized protein</fullName>
    </submittedName>
</protein>
<evidence type="ECO:0000313" key="2">
    <source>
        <dbReference type="Proteomes" id="UP001058974"/>
    </source>
</evidence>
<reference evidence="1 2" key="1">
    <citation type="journal article" date="2022" name="Nat. Genet.">
        <title>Improved pea reference genome and pan-genome highlight genomic features and evolutionary characteristics.</title>
        <authorList>
            <person name="Yang T."/>
            <person name="Liu R."/>
            <person name="Luo Y."/>
            <person name="Hu S."/>
            <person name="Wang D."/>
            <person name="Wang C."/>
            <person name="Pandey M.K."/>
            <person name="Ge S."/>
            <person name="Xu Q."/>
            <person name="Li N."/>
            <person name="Li G."/>
            <person name="Huang Y."/>
            <person name="Saxena R.K."/>
            <person name="Ji Y."/>
            <person name="Li M."/>
            <person name="Yan X."/>
            <person name="He Y."/>
            <person name="Liu Y."/>
            <person name="Wang X."/>
            <person name="Xiang C."/>
            <person name="Varshney R.K."/>
            <person name="Ding H."/>
            <person name="Gao S."/>
            <person name="Zong X."/>
        </authorList>
    </citation>
    <scope>NUCLEOTIDE SEQUENCE [LARGE SCALE GENOMIC DNA]</scope>
    <source>
        <strain evidence="1 2">cv. Zhongwan 6</strain>
    </source>
</reference>
<sequence length="291" mass="33882">MGVEEFLDWHIDVDRFFGIMGVLENKRVKMMVIMLKINVVIWWDKLVIQKQRQRNGPIRSSRIMKQLMLERFLLEDCDKEKSAATRDSNLENKGTRSPNGVQQVEEATYQMFIQQGHTMLLQNKCEEEEERIGHAVENDEYVGVEVIEEEYNERFDNDSTYQGQDNMMMFTRDKHKIAMDSVLQFDKNLGGKNDGFLVITQSENELDGVVKEIEFFCSMVIKGMMSVLNEETTIPSEVLGNIENFKELSANELPSDLPHMQDKCKKVKVFNVEDDVMVFLKEKSDPKRSEI</sequence>
<dbReference type="Gramene" id="Psat04G0276400-T1">
    <property type="protein sequence ID" value="KAI5418258.1"/>
    <property type="gene ID" value="KIW84_042764"/>
</dbReference>
<dbReference type="AlphaFoldDB" id="A0A9D4XBS8"/>
<dbReference type="Proteomes" id="UP001058974">
    <property type="component" value="Chromosome 4"/>
</dbReference>
<dbReference type="EMBL" id="JAMSHJ010000004">
    <property type="protein sequence ID" value="KAI5418258.1"/>
    <property type="molecule type" value="Genomic_DNA"/>
</dbReference>
<organism evidence="1 2">
    <name type="scientific">Pisum sativum</name>
    <name type="common">Garden pea</name>
    <name type="synonym">Lathyrus oleraceus</name>
    <dbReference type="NCBI Taxonomy" id="3888"/>
    <lineage>
        <taxon>Eukaryota</taxon>
        <taxon>Viridiplantae</taxon>
        <taxon>Streptophyta</taxon>
        <taxon>Embryophyta</taxon>
        <taxon>Tracheophyta</taxon>
        <taxon>Spermatophyta</taxon>
        <taxon>Magnoliopsida</taxon>
        <taxon>eudicotyledons</taxon>
        <taxon>Gunneridae</taxon>
        <taxon>Pentapetalae</taxon>
        <taxon>rosids</taxon>
        <taxon>fabids</taxon>
        <taxon>Fabales</taxon>
        <taxon>Fabaceae</taxon>
        <taxon>Papilionoideae</taxon>
        <taxon>50 kb inversion clade</taxon>
        <taxon>NPAAA clade</taxon>
        <taxon>Hologalegina</taxon>
        <taxon>IRL clade</taxon>
        <taxon>Fabeae</taxon>
        <taxon>Lathyrus</taxon>
    </lineage>
</organism>
<evidence type="ECO:0000313" key="1">
    <source>
        <dbReference type="EMBL" id="KAI5418258.1"/>
    </source>
</evidence>
<accession>A0A9D4XBS8</accession>
<comment type="caution">
    <text evidence="1">The sequence shown here is derived from an EMBL/GenBank/DDBJ whole genome shotgun (WGS) entry which is preliminary data.</text>
</comment>